<dbReference type="KEGG" id="alti:ALE3EI_2225"/>
<accession>A0A7G8PWQ4</accession>
<proteinExistence type="predicted"/>
<feature type="compositionally biased region" description="Polar residues" evidence="1">
    <location>
        <begin position="138"/>
        <end position="147"/>
    </location>
</feature>
<evidence type="ECO:0000256" key="1">
    <source>
        <dbReference type="SAM" id="MobiDB-lite"/>
    </source>
</evidence>
<dbReference type="AlphaFoldDB" id="A0A7G8PWQ4"/>
<sequence length="147" mass="16344">MGVMARDEKQFTLIYSSNTRVGTHVLSYLQGIEDKILAIDIAKTKVSDTQWVELADKMNCKVADLIDKRVAKVDNTAAYGTNDWLKVLQNNDEVLSWPIAVNGDRTAQIENAPDVMEFFGVESAGLKKTPHTDDPTIKPTTNGENFK</sequence>
<dbReference type="Proteomes" id="UP000515514">
    <property type="component" value="Chromosome"/>
</dbReference>
<evidence type="ECO:0000313" key="3">
    <source>
        <dbReference type="Proteomes" id="UP000515514"/>
    </source>
</evidence>
<keyword evidence="3" id="KW-1185">Reference proteome</keyword>
<dbReference type="Gene3D" id="3.40.30.10">
    <property type="entry name" value="Glutaredoxin"/>
    <property type="match status" value="1"/>
</dbReference>
<dbReference type="EMBL" id="CP052909">
    <property type="protein sequence ID" value="QNJ98770.1"/>
    <property type="molecule type" value="Genomic_DNA"/>
</dbReference>
<evidence type="ECO:0000313" key="2">
    <source>
        <dbReference type="EMBL" id="QNJ98770.1"/>
    </source>
</evidence>
<name>A0A7G8PWQ4_9FLAO</name>
<gene>
    <name evidence="2" type="ORF">ALE3EI_2225</name>
</gene>
<feature type="region of interest" description="Disordered" evidence="1">
    <location>
        <begin position="126"/>
        <end position="147"/>
    </location>
</feature>
<organism evidence="2 3">
    <name type="scientific">Constantimarinum furrinae</name>
    <dbReference type="NCBI Taxonomy" id="2562285"/>
    <lineage>
        <taxon>Bacteria</taxon>
        <taxon>Pseudomonadati</taxon>
        <taxon>Bacteroidota</taxon>
        <taxon>Flavobacteriia</taxon>
        <taxon>Flavobacteriales</taxon>
        <taxon>Flavobacteriaceae</taxon>
        <taxon>Altibacter/Constantimarinum group</taxon>
        <taxon>Constantimarinum</taxon>
    </lineage>
</organism>
<evidence type="ECO:0008006" key="4">
    <source>
        <dbReference type="Google" id="ProtNLM"/>
    </source>
</evidence>
<reference evidence="2 3" key="1">
    <citation type="submission" date="2020-04" db="EMBL/GenBank/DDBJ databases">
        <title>Genome sequence of Altibacter aquimarinus strain ALE3EI.</title>
        <authorList>
            <person name="Oh H.-M."/>
            <person name="Jang D."/>
        </authorList>
    </citation>
    <scope>NUCLEOTIDE SEQUENCE [LARGE SCALE GENOMIC DNA]</scope>
    <source>
        <strain evidence="2 3">ALE3EI</strain>
    </source>
</reference>
<protein>
    <recommendedName>
        <fullName evidence="4">Arsenate reductase</fullName>
    </recommendedName>
</protein>